<sequence>MAAQLVTLWRGHHETLKTAAVSEPDLSDDDAEVAADQIPAWMIAAVSLERGRQELNPRDDWPRDDWEDN</sequence>
<reference evidence="1" key="1">
    <citation type="journal article" date="2020" name="mSystems">
        <title>Genome- and Community-Level Interaction Insights into Carbon Utilization and Element Cycling Functions of Hydrothermarchaeota in Hydrothermal Sediment.</title>
        <authorList>
            <person name="Zhou Z."/>
            <person name="Liu Y."/>
            <person name="Xu W."/>
            <person name="Pan J."/>
            <person name="Luo Z.H."/>
            <person name="Li M."/>
        </authorList>
    </citation>
    <scope>NUCLEOTIDE SEQUENCE [LARGE SCALE GENOMIC DNA]</scope>
    <source>
        <strain evidence="1">SpSt-508</strain>
    </source>
</reference>
<organism evidence="1">
    <name type="scientific">Schlesneria paludicola</name>
    <dbReference type="NCBI Taxonomy" id="360056"/>
    <lineage>
        <taxon>Bacteria</taxon>
        <taxon>Pseudomonadati</taxon>
        <taxon>Planctomycetota</taxon>
        <taxon>Planctomycetia</taxon>
        <taxon>Planctomycetales</taxon>
        <taxon>Planctomycetaceae</taxon>
        <taxon>Schlesneria</taxon>
    </lineage>
</organism>
<evidence type="ECO:0000313" key="1">
    <source>
        <dbReference type="EMBL" id="HGT38125.1"/>
    </source>
</evidence>
<name>A0A7C4QN79_9PLAN</name>
<comment type="caution">
    <text evidence="1">The sequence shown here is derived from an EMBL/GenBank/DDBJ whole genome shotgun (WGS) entry which is preliminary data.</text>
</comment>
<gene>
    <name evidence="1" type="ORF">ENS64_02480</name>
</gene>
<dbReference type="AlphaFoldDB" id="A0A7C4QN79"/>
<proteinExistence type="predicted"/>
<accession>A0A7C4QN79</accession>
<dbReference type="EMBL" id="DSVQ01000006">
    <property type="protein sequence ID" value="HGT38125.1"/>
    <property type="molecule type" value="Genomic_DNA"/>
</dbReference>
<protein>
    <submittedName>
        <fullName evidence="1">Uncharacterized protein</fullName>
    </submittedName>
</protein>